<dbReference type="InterPro" id="IPR036641">
    <property type="entry name" value="HPT_dom_sf"/>
</dbReference>
<evidence type="ECO:0000256" key="17">
    <source>
        <dbReference type="SAM" id="Coils"/>
    </source>
</evidence>
<evidence type="ECO:0000256" key="5">
    <source>
        <dbReference type="ARBA" id="ARBA00022553"/>
    </source>
</evidence>
<evidence type="ECO:0000259" key="20">
    <source>
        <dbReference type="PROSITE" id="PS50110"/>
    </source>
</evidence>
<dbReference type="PRINTS" id="PR00344">
    <property type="entry name" value="BCTRLSENSOR"/>
</dbReference>
<feature type="transmembrane region" description="Helical" evidence="18">
    <location>
        <begin position="105"/>
        <end position="126"/>
    </location>
</feature>
<evidence type="ECO:0000256" key="16">
    <source>
        <dbReference type="PROSITE-ProRule" id="PRU00169"/>
    </source>
</evidence>
<keyword evidence="23" id="KW-1185">Reference proteome</keyword>
<dbReference type="SUPFAM" id="SSF47226">
    <property type="entry name" value="Histidine-containing phosphotransfer domain, HPT domain"/>
    <property type="match status" value="1"/>
</dbReference>
<evidence type="ECO:0000256" key="10">
    <source>
        <dbReference type="ARBA" id="ARBA00022840"/>
    </source>
</evidence>
<dbReference type="Pfam" id="PF02518">
    <property type="entry name" value="HATPase_c"/>
    <property type="match status" value="1"/>
</dbReference>
<dbReference type="InterPro" id="IPR011006">
    <property type="entry name" value="CheY-like_superfamily"/>
</dbReference>
<dbReference type="SMART" id="SM00388">
    <property type="entry name" value="HisKA"/>
    <property type="match status" value="1"/>
</dbReference>
<dbReference type="SUPFAM" id="SSF55874">
    <property type="entry name" value="ATPase domain of HSP90 chaperone/DNA topoisomerase II/histidine kinase"/>
    <property type="match status" value="1"/>
</dbReference>
<protein>
    <recommendedName>
        <fullName evidence="3">histidine kinase</fullName>
        <ecNumber evidence="3">2.7.13.3</ecNumber>
    </recommendedName>
</protein>
<dbReference type="InterPro" id="IPR036097">
    <property type="entry name" value="HisK_dim/P_sf"/>
</dbReference>
<dbReference type="AlphaFoldDB" id="A0A5R9GMD0"/>
<dbReference type="EC" id="2.7.13.3" evidence="3"/>
<proteinExistence type="predicted"/>
<evidence type="ECO:0000256" key="6">
    <source>
        <dbReference type="ARBA" id="ARBA00022679"/>
    </source>
</evidence>
<feature type="domain" description="Response regulatory" evidence="20">
    <location>
        <begin position="645"/>
        <end position="763"/>
    </location>
</feature>
<dbReference type="CDD" id="cd00088">
    <property type="entry name" value="HPT"/>
    <property type="match status" value="1"/>
</dbReference>
<dbReference type="InterPro" id="IPR004358">
    <property type="entry name" value="Sig_transdc_His_kin-like_C"/>
</dbReference>
<dbReference type="PROSITE" id="PS50110">
    <property type="entry name" value="RESPONSE_REGULATORY"/>
    <property type="match status" value="2"/>
</dbReference>
<evidence type="ECO:0000256" key="18">
    <source>
        <dbReference type="SAM" id="Phobius"/>
    </source>
</evidence>
<feature type="domain" description="Response regulatory" evidence="20">
    <location>
        <begin position="498"/>
        <end position="617"/>
    </location>
</feature>
<dbReference type="InterPro" id="IPR005467">
    <property type="entry name" value="His_kinase_dom"/>
</dbReference>
<dbReference type="Gene3D" id="3.30.565.10">
    <property type="entry name" value="Histidine kinase-like ATPase, C-terminal domain"/>
    <property type="match status" value="1"/>
</dbReference>
<feature type="coiled-coil region" evidence="17">
    <location>
        <begin position="216"/>
        <end position="250"/>
    </location>
</feature>
<keyword evidence="4" id="KW-1003">Cell membrane</keyword>
<accession>A0A5R9GMD0</accession>
<dbReference type="SMART" id="SM00387">
    <property type="entry name" value="HATPase_c"/>
    <property type="match status" value="1"/>
</dbReference>
<evidence type="ECO:0000256" key="9">
    <source>
        <dbReference type="ARBA" id="ARBA00022777"/>
    </source>
</evidence>
<keyword evidence="12" id="KW-0902">Two-component regulatory system</keyword>
<name>A0A5R9GMD0_9PROT</name>
<feature type="domain" description="Histidine kinase" evidence="19">
    <location>
        <begin position="257"/>
        <end position="478"/>
    </location>
</feature>
<dbReference type="Gene3D" id="1.20.120.160">
    <property type="entry name" value="HPT domain"/>
    <property type="match status" value="1"/>
</dbReference>
<dbReference type="Pfam" id="PF00072">
    <property type="entry name" value="Response_reg"/>
    <property type="match status" value="2"/>
</dbReference>
<comment type="catalytic activity">
    <reaction evidence="1">
        <text>ATP + protein L-histidine = ADP + protein N-phospho-L-histidine.</text>
        <dbReference type="EC" id="2.7.13.3"/>
    </reaction>
</comment>
<dbReference type="Gene3D" id="1.10.287.130">
    <property type="match status" value="1"/>
</dbReference>
<dbReference type="EMBL" id="VBRY01000017">
    <property type="protein sequence ID" value="TLS65457.1"/>
    <property type="molecule type" value="Genomic_DNA"/>
</dbReference>
<dbReference type="GO" id="GO:0000155">
    <property type="term" value="F:phosphorelay sensor kinase activity"/>
    <property type="evidence" value="ECO:0007669"/>
    <property type="project" value="InterPro"/>
</dbReference>
<dbReference type="GO" id="GO:0005886">
    <property type="term" value="C:plasma membrane"/>
    <property type="evidence" value="ECO:0007669"/>
    <property type="project" value="UniProtKB-SubCell"/>
</dbReference>
<dbReference type="SUPFAM" id="SSF52172">
    <property type="entry name" value="CheY-like"/>
    <property type="match status" value="2"/>
</dbReference>
<keyword evidence="14" id="KW-0131">Cell cycle</keyword>
<evidence type="ECO:0000259" key="21">
    <source>
        <dbReference type="PROSITE" id="PS50894"/>
    </source>
</evidence>
<evidence type="ECO:0000256" key="15">
    <source>
        <dbReference type="PROSITE-ProRule" id="PRU00110"/>
    </source>
</evidence>
<dbReference type="InterPro" id="IPR001789">
    <property type="entry name" value="Sig_transdc_resp-reg_receiver"/>
</dbReference>
<keyword evidence="9" id="KW-0418">Kinase</keyword>
<evidence type="ECO:0000313" key="23">
    <source>
        <dbReference type="Proteomes" id="UP000306585"/>
    </source>
</evidence>
<dbReference type="Pfam" id="PF00512">
    <property type="entry name" value="HisKA"/>
    <property type="match status" value="1"/>
</dbReference>
<dbReference type="SUPFAM" id="SSF47384">
    <property type="entry name" value="Homodimeric domain of signal transducing histidine kinase"/>
    <property type="match status" value="1"/>
</dbReference>
<keyword evidence="10" id="KW-0067">ATP-binding</keyword>
<evidence type="ECO:0000256" key="4">
    <source>
        <dbReference type="ARBA" id="ARBA00022475"/>
    </source>
</evidence>
<feature type="modified residue" description="4-aspartylphosphate" evidence="16">
    <location>
        <position position="696"/>
    </location>
</feature>
<gene>
    <name evidence="22" type="ORF">FEF65_12920</name>
</gene>
<dbReference type="PANTHER" id="PTHR45339">
    <property type="entry name" value="HYBRID SIGNAL TRANSDUCTION HISTIDINE KINASE J"/>
    <property type="match status" value="1"/>
</dbReference>
<evidence type="ECO:0000256" key="13">
    <source>
        <dbReference type="ARBA" id="ARBA00023136"/>
    </source>
</evidence>
<evidence type="ECO:0000256" key="1">
    <source>
        <dbReference type="ARBA" id="ARBA00000085"/>
    </source>
</evidence>
<keyword evidence="6" id="KW-0808">Transferase</keyword>
<dbReference type="InterPro" id="IPR003594">
    <property type="entry name" value="HATPase_dom"/>
</dbReference>
<dbReference type="InterPro" id="IPR003661">
    <property type="entry name" value="HisK_dim/P_dom"/>
</dbReference>
<evidence type="ECO:0000256" key="8">
    <source>
        <dbReference type="ARBA" id="ARBA00022741"/>
    </source>
</evidence>
<keyword evidence="11 18" id="KW-1133">Transmembrane helix</keyword>
<evidence type="ECO:0000256" key="14">
    <source>
        <dbReference type="ARBA" id="ARBA00023306"/>
    </source>
</evidence>
<dbReference type="Proteomes" id="UP000306585">
    <property type="component" value="Unassembled WGS sequence"/>
</dbReference>
<dbReference type="PANTHER" id="PTHR45339:SF1">
    <property type="entry name" value="HYBRID SIGNAL TRANSDUCTION HISTIDINE KINASE J"/>
    <property type="match status" value="1"/>
</dbReference>
<dbReference type="PROSITE" id="PS50109">
    <property type="entry name" value="HIS_KIN"/>
    <property type="match status" value="1"/>
</dbReference>
<dbReference type="GO" id="GO:0005524">
    <property type="term" value="F:ATP binding"/>
    <property type="evidence" value="ECO:0007669"/>
    <property type="project" value="UniProtKB-KW"/>
</dbReference>
<feature type="modified residue" description="4-aspartylphosphate" evidence="16">
    <location>
        <position position="549"/>
    </location>
</feature>
<feature type="modified residue" description="Phosphohistidine" evidence="15">
    <location>
        <position position="840"/>
    </location>
</feature>
<dbReference type="Pfam" id="PF01627">
    <property type="entry name" value="Hpt"/>
    <property type="match status" value="1"/>
</dbReference>
<feature type="transmembrane region" description="Helical" evidence="18">
    <location>
        <begin position="183"/>
        <end position="202"/>
    </location>
</feature>
<dbReference type="InterPro" id="IPR036890">
    <property type="entry name" value="HATPase_C_sf"/>
</dbReference>
<dbReference type="CDD" id="cd17546">
    <property type="entry name" value="REC_hyHK_CKI1_RcsC-like"/>
    <property type="match status" value="1"/>
</dbReference>
<evidence type="ECO:0000256" key="7">
    <source>
        <dbReference type="ARBA" id="ARBA00022692"/>
    </source>
</evidence>
<dbReference type="InterPro" id="IPR008207">
    <property type="entry name" value="Sig_transdc_His_kin_Hpt_dom"/>
</dbReference>
<comment type="subcellular location">
    <subcellularLocation>
        <location evidence="2">Cell membrane</location>
        <topology evidence="2">Multi-pass membrane protein</topology>
    </subcellularLocation>
</comment>
<dbReference type="CDD" id="cd00082">
    <property type="entry name" value="HisKA"/>
    <property type="match status" value="1"/>
</dbReference>
<comment type="caution">
    <text evidence="22">The sequence shown here is derived from an EMBL/GenBank/DDBJ whole genome shotgun (WGS) entry which is preliminary data.</text>
</comment>
<evidence type="ECO:0000256" key="12">
    <source>
        <dbReference type="ARBA" id="ARBA00023012"/>
    </source>
</evidence>
<keyword evidence="5 16" id="KW-0597">Phosphoprotein</keyword>
<evidence type="ECO:0000256" key="2">
    <source>
        <dbReference type="ARBA" id="ARBA00004651"/>
    </source>
</evidence>
<keyword evidence="13 18" id="KW-0472">Membrane</keyword>
<dbReference type="FunFam" id="1.10.287.130:FF:000038">
    <property type="entry name" value="Sensory transduction histidine kinase"/>
    <property type="match status" value="1"/>
</dbReference>
<reference evidence="22 23" key="1">
    <citation type="journal article" date="2019" name="Appl. Environ. Microbiol.">
        <title>Environmental Evidence and Genomic Insight of Iron-oxidizing Bacteria Preference Towards More Corrosion Resistant Stainless Steel at Higher Salinities.</title>
        <authorList>
            <person name="Garrison C.E."/>
            <person name="Price K.A."/>
            <person name="Field E.K."/>
        </authorList>
    </citation>
    <scope>NUCLEOTIDE SEQUENCE [LARGE SCALE GENOMIC DNA]</scope>
    <source>
        <strain evidence="22 23">P3</strain>
    </source>
</reference>
<dbReference type="FunFam" id="3.30.565.10:FF:000010">
    <property type="entry name" value="Sensor histidine kinase RcsC"/>
    <property type="match status" value="1"/>
</dbReference>
<dbReference type="PROSITE" id="PS50894">
    <property type="entry name" value="HPT"/>
    <property type="match status" value="1"/>
</dbReference>
<feature type="transmembrane region" description="Helical" evidence="18">
    <location>
        <begin position="37"/>
        <end position="59"/>
    </location>
</feature>
<feature type="domain" description="HPt" evidence="21">
    <location>
        <begin position="798"/>
        <end position="896"/>
    </location>
</feature>
<dbReference type="Gene3D" id="3.40.50.2300">
    <property type="match status" value="2"/>
</dbReference>
<keyword evidence="8" id="KW-0547">Nucleotide-binding</keyword>
<keyword evidence="7 18" id="KW-0812">Transmembrane</keyword>
<feature type="transmembrane region" description="Helical" evidence="18">
    <location>
        <begin position="65"/>
        <end position="84"/>
    </location>
</feature>
<keyword evidence="17" id="KW-0175">Coiled coil</keyword>
<organism evidence="22 23">
    <name type="scientific">Mariprofundus erugo</name>
    <dbReference type="NCBI Taxonomy" id="2528639"/>
    <lineage>
        <taxon>Bacteria</taxon>
        <taxon>Pseudomonadati</taxon>
        <taxon>Pseudomonadota</taxon>
        <taxon>Candidatius Mariprofundia</taxon>
        <taxon>Mariprofundales</taxon>
        <taxon>Mariprofundaceae</taxon>
        <taxon>Mariprofundus</taxon>
    </lineage>
</organism>
<sequence length="896" mass="98577">MHAPPPLEQVETGLQAERAAVDGASMELKKQWQIVRLIYSTIPLATFAGVLLSLVITAVCYDLSPGYALIWLFYMIAVALARQLSLFMFKRRPPDTQDISRWENIFILLIGMTGVGWGLAGLIFLVPGYPGEQLLVTIVIAGYMAGAIATTSIYLPAFVALTAPALLLLAISTAQLDGQANSVITAMIGVFSVFILTSARRLQQVFVDAVRQRYEIEELVEREREENRIRRETEAELERAMVEAEAANVAKSEFLANMSHEIRTPMNAIIGMSYLVLQTNMNPQQHNYVEKVHRSAETLLGIINDILDYSKIEAGKLDIEQVEFCLDDVLMNLSAMLAYKAEEKQLELIFDPGQEIPAALIGDPLRLGQILINLCNNAIKFTERGEVVVGIDVQSQKPDSIMLHCYVRDSGVGMTLEQQSRLFLPFSQVDASSTRKFGGTGLGLVISMRLVEMMGGDIWVESEAGNGSCFHFTARFGRLQRPAAVEAPGMLHQLAGMRMLVVDDNEAACALLAGMLRSLGGDVEQAAHMEQALELLAATTEPFRLLLIDWDMPGVDYERLRRRLRELQPAREPVRIVALTAHSRKDLDARGAAGIADSELAKPVTRRGLIHAIMTALGEHLESKPGTGNLSTPLAADIARIRGIRVLLVEDNEINQELALDLLKSNGVHVEIAGNGQEAIDILEREGNHFDGVLMDCQMPVMDGYMATRHLRHDERFRALPIVAMTANAMAGDREKALEAGMNEHIGKPINLNELFGVMARLFAPKERRPVATDVTTAATGAGITDLQHVDTEAGLQCANGNRDLYLRLLKKFTVKYADYEQQFHKACQEDEESAIRAAHSLKGAAATLGITGVQRAAQALEFGCREQVTDEEINSRLNGVLESLQPVLEELGRLA</sequence>
<evidence type="ECO:0000256" key="3">
    <source>
        <dbReference type="ARBA" id="ARBA00012438"/>
    </source>
</evidence>
<evidence type="ECO:0000256" key="11">
    <source>
        <dbReference type="ARBA" id="ARBA00022989"/>
    </source>
</evidence>
<evidence type="ECO:0000259" key="19">
    <source>
        <dbReference type="PROSITE" id="PS50109"/>
    </source>
</evidence>
<dbReference type="SMART" id="SM00448">
    <property type="entry name" value="REC"/>
    <property type="match status" value="2"/>
</dbReference>
<dbReference type="CDD" id="cd16922">
    <property type="entry name" value="HATPase_EvgS-ArcB-TorS-like"/>
    <property type="match status" value="1"/>
</dbReference>
<feature type="transmembrane region" description="Helical" evidence="18">
    <location>
        <begin position="138"/>
        <end position="171"/>
    </location>
</feature>
<evidence type="ECO:0000313" key="22">
    <source>
        <dbReference type="EMBL" id="TLS65457.1"/>
    </source>
</evidence>